<comment type="caution">
    <text evidence="4">The sequence shown here is derived from an EMBL/GenBank/DDBJ whole genome shotgun (WGS) entry which is preliminary data.</text>
</comment>
<reference evidence="4 5" key="1">
    <citation type="submission" date="2020-08" db="EMBL/GenBank/DDBJ databases">
        <title>Genome public.</title>
        <authorList>
            <person name="Liu C."/>
            <person name="Sun Q."/>
        </authorList>
    </citation>
    <scope>NUCLEOTIDE SEQUENCE [LARGE SCALE GENOMIC DNA]</scope>
    <source>
        <strain evidence="4 5">NSJ-36</strain>
    </source>
</reference>
<evidence type="ECO:0000313" key="4">
    <source>
        <dbReference type="EMBL" id="MBC5665338.1"/>
    </source>
</evidence>
<dbReference type="InterPro" id="IPR009057">
    <property type="entry name" value="Homeodomain-like_sf"/>
</dbReference>
<sequence length="218" mass="25342">MAYMELKKKRMLTYFIKSAQDIMTAEGMQGITLRKVADGAGYNNATLYNYFDDLDHVVLYACLKYLSLYNNSVAKELKKCHTAKERFYVMWQIFCQISFAHPDAFHQIFFNKHSSSLTAICDEYYQLFPEELPPVGDVLYPILSDYQLGNRNLLPLRELLVEEGRPLDELETISELIISAYHQLLHCCLLEESKDSVNIPEYTAKMNHYISYILSRSC</sequence>
<dbReference type="PROSITE" id="PS50977">
    <property type="entry name" value="HTH_TETR_2"/>
    <property type="match status" value="1"/>
</dbReference>
<dbReference type="InterPro" id="IPR001647">
    <property type="entry name" value="HTH_TetR"/>
</dbReference>
<dbReference type="Proteomes" id="UP000647235">
    <property type="component" value="Unassembled WGS sequence"/>
</dbReference>
<gene>
    <name evidence="4" type="ORF">H8S07_08610</name>
</gene>
<dbReference type="Gene3D" id="1.10.357.10">
    <property type="entry name" value="Tetracycline Repressor, domain 2"/>
    <property type="match status" value="1"/>
</dbReference>
<organism evidence="4 5">
    <name type="scientific">Dorea hominis</name>
    <dbReference type="NCBI Taxonomy" id="2763040"/>
    <lineage>
        <taxon>Bacteria</taxon>
        <taxon>Bacillati</taxon>
        <taxon>Bacillota</taxon>
        <taxon>Clostridia</taxon>
        <taxon>Lachnospirales</taxon>
        <taxon>Lachnospiraceae</taxon>
        <taxon>Dorea</taxon>
    </lineage>
</organism>
<protein>
    <submittedName>
        <fullName evidence="4">TetR/AcrR family transcriptional regulator</fullName>
    </submittedName>
</protein>
<dbReference type="EMBL" id="JACOOY010000009">
    <property type="protein sequence ID" value="MBC5665338.1"/>
    <property type="molecule type" value="Genomic_DNA"/>
</dbReference>
<evidence type="ECO:0000313" key="5">
    <source>
        <dbReference type="Proteomes" id="UP000647235"/>
    </source>
</evidence>
<keyword evidence="1 2" id="KW-0238">DNA-binding</keyword>
<evidence type="ECO:0000259" key="3">
    <source>
        <dbReference type="PROSITE" id="PS50977"/>
    </source>
</evidence>
<evidence type="ECO:0000256" key="2">
    <source>
        <dbReference type="PROSITE-ProRule" id="PRU00335"/>
    </source>
</evidence>
<dbReference type="Pfam" id="PF00440">
    <property type="entry name" value="TetR_N"/>
    <property type="match status" value="1"/>
</dbReference>
<feature type="DNA-binding region" description="H-T-H motif" evidence="2">
    <location>
        <begin position="32"/>
        <end position="51"/>
    </location>
</feature>
<dbReference type="SUPFAM" id="SSF46689">
    <property type="entry name" value="Homeodomain-like"/>
    <property type="match status" value="1"/>
</dbReference>
<keyword evidence="5" id="KW-1185">Reference proteome</keyword>
<proteinExistence type="predicted"/>
<dbReference type="NCBIfam" id="NF037970">
    <property type="entry name" value="vanZ_1"/>
    <property type="match status" value="1"/>
</dbReference>
<evidence type="ECO:0000256" key="1">
    <source>
        <dbReference type="ARBA" id="ARBA00023125"/>
    </source>
</evidence>
<feature type="domain" description="HTH tetR-type" evidence="3">
    <location>
        <begin position="9"/>
        <end position="69"/>
    </location>
</feature>
<accession>A0ABR7EVQ0</accession>
<name>A0ABR7EVQ0_9FIRM</name>
<dbReference type="RefSeq" id="WP_186855868.1">
    <property type="nucleotide sequence ID" value="NZ_JACOOY010000009.1"/>
</dbReference>